<feature type="binding site" evidence="3">
    <location>
        <position position="732"/>
    </location>
    <ligand>
        <name>Ca(2+)</name>
        <dbReference type="ChEBI" id="CHEBI:29108"/>
    </ligand>
</feature>
<dbReference type="GO" id="GO:0006508">
    <property type="term" value="P:proteolysis"/>
    <property type="evidence" value="ECO:0007669"/>
    <property type="project" value="UniProtKB-KW"/>
</dbReference>
<evidence type="ECO:0000313" key="6">
    <source>
        <dbReference type="EMBL" id="OEU11933.1"/>
    </source>
</evidence>
<comment type="cofactor">
    <cofactor evidence="3">
        <name>Ca(2+)</name>
        <dbReference type="ChEBI" id="CHEBI:29108"/>
    </cofactor>
    <text evidence="3">Binds 1 Ca(2+) ion per subunit.</text>
</comment>
<evidence type="ECO:0000256" key="3">
    <source>
        <dbReference type="PROSITE-ProRule" id="PRU01032"/>
    </source>
</evidence>
<evidence type="ECO:0000256" key="1">
    <source>
        <dbReference type="ARBA" id="ARBA00023529"/>
    </source>
</evidence>
<dbReference type="EC" id="3.4.21.62" evidence="2"/>
<dbReference type="Proteomes" id="UP000095751">
    <property type="component" value="Unassembled WGS sequence"/>
</dbReference>
<dbReference type="InParanoid" id="A0A1E7F278"/>
<dbReference type="AlphaFoldDB" id="A0A1E7F278"/>
<dbReference type="KEGG" id="fcy:FRACYDRAFT_245057"/>
<feature type="region of interest" description="Disordered" evidence="4">
    <location>
        <begin position="167"/>
        <end position="194"/>
    </location>
</feature>
<name>A0A1E7F278_9STRA</name>
<proteinExistence type="predicted"/>
<keyword evidence="3" id="KW-0106">Calcium</keyword>
<gene>
    <name evidence="6" type="ORF">FRACYDRAFT_245057</name>
</gene>
<keyword evidence="3" id="KW-0378">Hydrolase</keyword>
<keyword evidence="3" id="KW-0479">Metal-binding</keyword>
<dbReference type="GO" id="GO:0046872">
    <property type="term" value="F:metal ion binding"/>
    <property type="evidence" value="ECO:0007669"/>
    <property type="project" value="UniProtKB-UniRule"/>
</dbReference>
<feature type="active site" description="Charge relay system" evidence="3">
    <location>
        <position position="454"/>
    </location>
</feature>
<feature type="binding site" evidence="3">
    <location>
        <position position="758"/>
    </location>
    <ligand>
        <name>Ca(2+)</name>
        <dbReference type="ChEBI" id="CHEBI:29108"/>
    </ligand>
</feature>
<evidence type="ECO:0000259" key="5">
    <source>
        <dbReference type="PROSITE" id="PS51695"/>
    </source>
</evidence>
<protein>
    <recommendedName>
        <fullName evidence="2">subtilisin</fullName>
        <ecNumber evidence="2">3.4.21.62</ecNumber>
    </recommendedName>
</protein>
<dbReference type="GO" id="GO:0008240">
    <property type="term" value="F:tripeptidyl-peptidase activity"/>
    <property type="evidence" value="ECO:0007669"/>
    <property type="project" value="TreeGrafter"/>
</dbReference>
<keyword evidence="3" id="KW-0720">Serine protease</keyword>
<dbReference type="OrthoDB" id="409122at2759"/>
<dbReference type="CDD" id="cd04056">
    <property type="entry name" value="Peptidases_S53"/>
    <property type="match status" value="1"/>
</dbReference>
<dbReference type="PANTHER" id="PTHR14218">
    <property type="entry name" value="PROTEASE S8 TRIPEPTIDYL PEPTIDASE I CLN2"/>
    <property type="match status" value="1"/>
</dbReference>
<dbReference type="SUPFAM" id="SSF52743">
    <property type="entry name" value="Subtilisin-like"/>
    <property type="match status" value="1"/>
</dbReference>
<feature type="active site" description="Charge relay system" evidence="3">
    <location>
        <position position="450"/>
    </location>
</feature>
<organism evidence="6 7">
    <name type="scientific">Fragilariopsis cylindrus CCMP1102</name>
    <dbReference type="NCBI Taxonomy" id="635003"/>
    <lineage>
        <taxon>Eukaryota</taxon>
        <taxon>Sar</taxon>
        <taxon>Stramenopiles</taxon>
        <taxon>Ochrophyta</taxon>
        <taxon>Bacillariophyta</taxon>
        <taxon>Bacillariophyceae</taxon>
        <taxon>Bacillariophycidae</taxon>
        <taxon>Bacillariales</taxon>
        <taxon>Bacillariaceae</taxon>
        <taxon>Fragilariopsis</taxon>
    </lineage>
</organism>
<dbReference type="InterPro" id="IPR036852">
    <property type="entry name" value="Peptidase_S8/S53_dom_sf"/>
</dbReference>
<feature type="binding site" evidence="3">
    <location>
        <position position="760"/>
    </location>
    <ligand>
        <name>Ca(2+)</name>
        <dbReference type="ChEBI" id="CHEBI:29108"/>
    </ligand>
</feature>
<evidence type="ECO:0000256" key="4">
    <source>
        <dbReference type="SAM" id="MobiDB-lite"/>
    </source>
</evidence>
<dbReference type="InterPro" id="IPR030400">
    <property type="entry name" value="Sedolisin_dom"/>
</dbReference>
<keyword evidence="7" id="KW-1185">Reference proteome</keyword>
<reference evidence="6 7" key="1">
    <citation type="submission" date="2016-09" db="EMBL/GenBank/DDBJ databases">
        <title>Extensive genetic diversity and differential bi-allelic expression allows diatom success in the polar Southern Ocean.</title>
        <authorList>
            <consortium name="DOE Joint Genome Institute"/>
            <person name="Mock T."/>
            <person name="Otillar R.P."/>
            <person name="Strauss J."/>
            <person name="Dupont C."/>
            <person name="Frickenhaus S."/>
            <person name="Maumus F."/>
            <person name="Mcmullan M."/>
            <person name="Sanges R."/>
            <person name="Schmutz J."/>
            <person name="Toseland A."/>
            <person name="Valas R."/>
            <person name="Veluchamy A."/>
            <person name="Ward B.J."/>
            <person name="Allen A."/>
            <person name="Barry K."/>
            <person name="Falciatore A."/>
            <person name="Ferrante M."/>
            <person name="Fortunato A.E."/>
            <person name="Gloeckner G."/>
            <person name="Gruber A."/>
            <person name="Hipkin R."/>
            <person name="Janech M."/>
            <person name="Kroth P."/>
            <person name="Leese F."/>
            <person name="Lindquist E."/>
            <person name="Lyon B.R."/>
            <person name="Martin J."/>
            <person name="Mayer C."/>
            <person name="Parker M."/>
            <person name="Quesneville H."/>
            <person name="Raymond J."/>
            <person name="Uhlig C."/>
            <person name="Valentin K.U."/>
            <person name="Worden A.Z."/>
            <person name="Armbrust E.V."/>
            <person name="Bowler C."/>
            <person name="Green B."/>
            <person name="Moulton V."/>
            <person name="Van Oosterhout C."/>
            <person name="Grigoriev I."/>
        </authorList>
    </citation>
    <scope>NUCLEOTIDE SEQUENCE [LARGE SCALE GENOMIC DNA]</scope>
    <source>
        <strain evidence="6 7">CCMP1102</strain>
    </source>
</reference>
<accession>A0A1E7F278</accession>
<feature type="active site" description="Charge relay system" evidence="3">
    <location>
        <position position="681"/>
    </location>
</feature>
<comment type="catalytic activity">
    <reaction evidence="1">
        <text>Hydrolysis of proteins with broad specificity for peptide bonds, and a preference for a large uncharged residue in P1. Hydrolyzes peptide amides.</text>
        <dbReference type="EC" id="3.4.21.62"/>
    </reaction>
</comment>
<dbReference type="PANTHER" id="PTHR14218:SF15">
    <property type="entry name" value="TRIPEPTIDYL-PEPTIDASE 1"/>
    <property type="match status" value="1"/>
</dbReference>
<feature type="binding site" evidence="3">
    <location>
        <position position="731"/>
    </location>
    <ligand>
        <name>Ca(2+)</name>
        <dbReference type="ChEBI" id="CHEBI:29108"/>
    </ligand>
</feature>
<evidence type="ECO:0000256" key="2">
    <source>
        <dbReference type="ARBA" id="ARBA00023619"/>
    </source>
</evidence>
<evidence type="ECO:0000313" key="7">
    <source>
        <dbReference type="Proteomes" id="UP000095751"/>
    </source>
</evidence>
<keyword evidence="3" id="KW-0645">Protease</keyword>
<dbReference type="InterPro" id="IPR050819">
    <property type="entry name" value="Tripeptidyl-peptidase_I"/>
</dbReference>
<dbReference type="PROSITE" id="PS51695">
    <property type="entry name" value="SEDOLISIN"/>
    <property type="match status" value="1"/>
</dbReference>
<feature type="domain" description="Peptidase S53" evidence="5">
    <location>
        <begin position="366"/>
        <end position="780"/>
    </location>
</feature>
<dbReference type="GO" id="GO:0004252">
    <property type="term" value="F:serine-type endopeptidase activity"/>
    <property type="evidence" value="ECO:0007669"/>
    <property type="project" value="UniProtKB-UniRule"/>
</dbReference>
<dbReference type="EMBL" id="KV784366">
    <property type="protein sequence ID" value="OEU11933.1"/>
    <property type="molecule type" value="Genomic_DNA"/>
</dbReference>
<dbReference type="Gene3D" id="3.40.50.200">
    <property type="entry name" value="Peptidase S8/S53 domain"/>
    <property type="match status" value="1"/>
</dbReference>
<sequence>MEELMKKIMGRKMRIRIGIFFFLCGVLWPIDFVIAASHRVRVDLKIRSPELLREKAEAMSKPFPYRGNPLSWGEIIDIAGRTPQEMKQLVSNINHIGGQNIKECLSRQCIVADIEVDDNDINDDGIINSTNDGDQAIGKVEDLVHRRLQRSLQDSSHDHTIINRILGLGQSSPKKNHDKDGISDTNQDVDSGVKKTAKMNGVISMITTDMTNSRRNVTEKMTEKQLYDTANYGDFSLVAGICDYDNTTGYISMENPDKDCPTELTVTAYPWYAEDLAVSQNESYTFSTGDLKTTAPCSQYNGTVCKNSLNPLFKANDGSNVTMKFRDDTVLRIIEFGELFKQGVAYYNIEITFTEHGISSDTDTNYAIGPTTTPKYGNKKYNVPEGSTGAGLGVTALFPSTVNVYSEKALSTFLEGYALPVPEIKLFESSMYPQTNNISACSVANSDCGESNLDVQSITSYGSGADFGFIPIGNPEDFNSNMSDYEIFVLYREIFIENDVAPDVLSLSWSGPLTSYPQDLDNILEEFTAMGITVLMATGDSGTGGDSGVFDDDQPCSPDKYVDYSLTASSPWILAVGATMDADVTDKDKLEPVACMGPVGLSITSTGVISPSDIVELPEYQKDAVEGYLSSEAFRNWPFQPRSIPSPGRGIPDVSGYGSNIPTVEEDSDGNLNIHGVGGTSASTPAFAGLLLKVRKALLDDPKCKGIDVKFGHINPMIYWAAENRPDAFTDITIGTNVFDATPNAISNCGQGFVATDGWDPVTGVGMMNFPGFVEAAIEYYCIGI</sequence>